<dbReference type="FunFam" id="1.10.3860.10:FF:000001">
    <property type="entry name" value="C4-dicarboxylate transport protein"/>
    <property type="match status" value="1"/>
</dbReference>
<dbReference type="RefSeq" id="WP_034440804.1">
    <property type="nucleotide sequence ID" value="NZ_CAACYI010000001.1"/>
</dbReference>
<dbReference type="PRINTS" id="PR00173">
    <property type="entry name" value="EDTRNSPORT"/>
</dbReference>
<dbReference type="SUPFAM" id="SSF118215">
    <property type="entry name" value="Proton glutamate symport protein"/>
    <property type="match status" value="1"/>
</dbReference>
<feature type="transmembrane region" description="Helical" evidence="8">
    <location>
        <begin position="156"/>
        <end position="178"/>
    </location>
</feature>
<keyword evidence="5" id="KW-0769">Symport</keyword>
<name>A0A8H2QYU9_9FIRM</name>
<feature type="transmembrane region" description="Helical" evidence="8">
    <location>
        <begin position="12"/>
        <end position="30"/>
    </location>
</feature>
<feature type="transmembrane region" description="Helical" evidence="8">
    <location>
        <begin position="88"/>
        <end position="109"/>
    </location>
</feature>
<protein>
    <submittedName>
        <fullName evidence="9">Glutamate-aspartate carrier protein</fullName>
    </submittedName>
</protein>
<evidence type="ECO:0000256" key="4">
    <source>
        <dbReference type="ARBA" id="ARBA00022692"/>
    </source>
</evidence>
<evidence type="ECO:0000256" key="6">
    <source>
        <dbReference type="ARBA" id="ARBA00022989"/>
    </source>
</evidence>
<comment type="subcellular location">
    <subcellularLocation>
        <location evidence="1">Cell membrane</location>
        <topology evidence="1">Multi-pass membrane protein</topology>
    </subcellularLocation>
</comment>
<evidence type="ECO:0000256" key="2">
    <source>
        <dbReference type="ARBA" id="ARBA00022448"/>
    </source>
</evidence>
<reference evidence="9 10" key="1">
    <citation type="submission" date="2019-02" db="EMBL/GenBank/DDBJ databases">
        <authorList>
            <consortium name="Pathogen Informatics"/>
        </authorList>
    </citation>
    <scope>NUCLEOTIDE SEQUENCE [LARGE SCALE GENOMIC DNA]</scope>
    <source>
        <strain evidence="9 10">3012STDY7089603</strain>
    </source>
</reference>
<dbReference type="GO" id="GO:0015293">
    <property type="term" value="F:symporter activity"/>
    <property type="evidence" value="ECO:0007669"/>
    <property type="project" value="UniProtKB-KW"/>
</dbReference>
<dbReference type="PANTHER" id="PTHR42865">
    <property type="entry name" value="PROTON/GLUTAMATE-ASPARTATE SYMPORTER"/>
    <property type="match status" value="1"/>
</dbReference>
<evidence type="ECO:0000313" key="10">
    <source>
        <dbReference type="Proteomes" id="UP000377798"/>
    </source>
</evidence>
<evidence type="ECO:0000256" key="8">
    <source>
        <dbReference type="SAM" id="Phobius"/>
    </source>
</evidence>
<evidence type="ECO:0000256" key="1">
    <source>
        <dbReference type="ARBA" id="ARBA00004651"/>
    </source>
</evidence>
<evidence type="ECO:0000256" key="3">
    <source>
        <dbReference type="ARBA" id="ARBA00022475"/>
    </source>
</evidence>
<feature type="transmembrane region" description="Helical" evidence="8">
    <location>
        <begin position="55"/>
        <end position="76"/>
    </location>
</feature>
<keyword evidence="6 8" id="KW-1133">Transmembrane helix</keyword>
<dbReference type="AlphaFoldDB" id="A0A8H2QYU9"/>
<keyword evidence="2" id="KW-0813">Transport</keyword>
<keyword evidence="3" id="KW-1003">Cell membrane</keyword>
<sequence>MKEKKLSLTSQIFIGLLSGLVLGVLVHYFLPAGPFKDRFLINGLFQLFGTGFMRLMQMLVVPLVFFSIVTGAMSIGDTKRLGKVGLKTLAFYIVTTALAIIIALSFSQLTNPGIGLNLSEVKTAQTEIAKSAATGIDMVLDIIPKNPIESLTSGNMLQIIFFALFLGIILASLGNHVPVITRFMNEANEVMMTMTFNVMKAAPVGVFALIAKTFSDIGFDGFLPMVKYMLTVSGGLAIQLVAVYGLLLFIFTRTNPFTFFKRFSPVLGFAFSTASSGATVPVNIQTLEDMGVSKKISSFTIPLGATINMDGTAIMQGVAVIFVAQAFGIHLELSDFLTVIGTATMASIGTAAVPGVGLITLAMVFNSVGLPVEGIGLIMGIDRVLDMARTAVNCSGDAVVTTIVAHQEGLFNKASLYKAKSVDEEDYSNLDDVEI</sequence>
<evidence type="ECO:0000313" key="9">
    <source>
        <dbReference type="EMBL" id="VFB17129.1"/>
    </source>
</evidence>
<keyword evidence="10" id="KW-1185">Reference proteome</keyword>
<dbReference type="InterPro" id="IPR036458">
    <property type="entry name" value="Na:dicarbo_symporter_sf"/>
</dbReference>
<organism evidence="9 10">
    <name type="scientific">Urinicoccus massiliensis</name>
    <dbReference type="NCBI Taxonomy" id="1723382"/>
    <lineage>
        <taxon>Bacteria</taxon>
        <taxon>Bacillati</taxon>
        <taxon>Bacillota</taxon>
        <taxon>Tissierellia</taxon>
        <taxon>Tissierellales</taxon>
        <taxon>Peptoniphilaceae</taxon>
        <taxon>Urinicoccus</taxon>
    </lineage>
</organism>
<comment type="caution">
    <text evidence="9">The sequence shown here is derived from an EMBL/GenBank/DDBJ whole genome shotgun (WGS) entry which is preliminary data.</text>
</comment>
<feature type="transmembrane region" description="Helical" evidence="8">
    <location>
        <begin position="230"/>
        <end position="251"/>
    </location>
</feature>
<dbReference type="PANTHER" id="PTHR42865:SF7">
    <property type="entry name" value="PROTON_GLUTAMATE-ASPARTATE SYMPORTER"/>
    <property type="match status" value="1"/>
</dbReference>
<accession>A0A8H2QYU9</accession>
<gene>
    <name evidence="9" type="primary">gltP</name>
    <name evidence="9" type="ORF">NCTC13150_01714</name>
</gene>
<dbReference type="Proteomes" id="UP000377798">
    <property type="component" value="Unassembled WGS sequence"/>
</dbReference>
<keyword evidence="4 8" id="KW-0812">Transmembrane</keyword>
<evidence type="ECO:0000256" key="5">
    <source>
        <dbReference type="ARBA" id="ARBA00022847"/>
    </source>
</evidence>
<feature type="transmembrane region" description="Helical" evidence="8">
    <location>
        <begin position="263"/>
        <end position="284"/>
    </location>
</feature>
<dbReference type="InterPro" id="IPR001991">
    <property type="entry name" value="Na-dicarboxylate_symporter"/>
</dbReference>
<keyword evidence="7 8" id="KW-0472">Membrane</keyword>
<dbReference type="Gene3D" id="1.10.3860.10">
    <property type="entry name" value="Sodium:dicarboxylate symporter"/>
    <property type="match status" value="1"/>
</dbReference>
<dbReference type="Pfam" id="PF00375">
    <property type="entry name" value="SDF"/>
    <property type="match status" value="1"/>
</dbReference>
<evidence type="ECO:0000256" key="7">
    <source>
        <dbReference type="ARBA" id="ARBA00023136"/>
    </source>
</evidence>
<feature type="transmembrane region" description="Helical" evidence="8">
    <location>
        <begin position="190"/>
        <end position="210"/>
    </location>
</feature>
<dbReference type="EMBL" id="CAACYI010000001">
    <property type="protein sequence ID" value="VFB17129.1"/>
    <property type="molecule type" value="Genomic_DNA"/>
</dbReference>
<dbReference type="GO" id="GO:0006835">
    <property type="term" value="P:dicarboxylic acid transport"/>
    <property type="evidence" value="ECO:0007669"/>
    <property type="project" value="TreeGrafter"/>
</dbReference>
<dbReference type="GO" id="GO:0005886">
    <property type="term" value="C:plasma membrane"/>
    <property type="evidence" value="ECO:0007669"/>
    <property type="project" value="UniProtKB-SubCell"/>
</dbReference>
<feature type="transmembrane region" description="Helical" evidence="8">
    <location>
        <begin position="296"/>
        <end position="324"/>
    </location>
</feature>
<proteinExistence type="predicted"/>